<keyword evidence="1" id="KW-0812">Transmembrane</keyword>
<protein>
    <submittedName>
        <fullName evidence="2">Uncharacterized protein</fullName>
    </submittedName>
</protein>
<keyword evidence="3" id="KW-1185">Reference proteome</keyword>
<name>A0ABW5WYX5_9STAP</name>
<feature type="transmembrane region" description="Helical" evidence="1">
    <location>
        <begin position="5"/>
        <end position="20"/>
    </location>
</feature>
<dbReference type="Proteomes" id="UP001597519">
    <property type="component" value="Unassembled WGS sequence"/>
</dbReference>
<evidence type="ECO:0000313" key="2">
    <source>
        <dbReference type="EMBL" id="MFD2831319.1"/>
    </source>
</evidence>
<accession>A0ABW5WYX5</accession>
<feature type="transmembrane region" description="Helical" evidence="1">
    <location>
        <begin position="51"/>
        <end position="72"/>
    </location>
</feature>
<proteinExistence type="predicted"/>
<sequence length="76" mass="8686">MLRVFCAVIPVLIIILHLVFDQTILWILTLLFGILGLMFASVNFRFRKDRLSVILLAGNVITFLYCVIITIIEFTG</sequence>
<evidence type="ECO:0000256" key="1">
    <source>
        <dbReference type="SAM" id="Phobius"/>
    </source>
</evidence>
<gene>
    <name evidence="2" type="ORF">ACFSX4_12665</name>
</gene>
<keyword evidence="1" id="KW-1133">Transmembrane helix</keyword>
<feature type="transmembrane region" description="Helical" evidence="1">
    <location>
        <begin position="26"/>
        <end position="44"/>
    </location>
</feature>
<comment type="caution">
    <text evidence="2">The sequence shown here is derived from an EMBL/GenBank/DDBJ whole genome shotgun (WGS) entry which is preliminary data.</text>
</comment>
<organism evidence="2 3">
    <name type="scientific">Corticicoccus populi</name>
    <dbReference type="NCBI Taxonomy" id="1812821"/>
    <lineage>
        <taxon>Bacteria</taxon>
        <taxon>Bacillati</taxon>
        <taxon>Bacillota</taxon>
        <taxon>Bacilli</taxon>
        <taxon>Bacillales</taxon>
        <taxon>Staphylococcaceae</taxon>
        <taxon>Corticicoccus</taxon>
    </lineage>
</organism>
<dbReference type="EMBL" id="JBHUOQ010000005">
    <property type="protein sequence ID" value="MFD2831319.1"/>
    <property type="molecule type" value="Genomic_DNA"/>
</dbReference>
<evidence type="ECO:0000313" key="3">
    <source>
        <dbReference type="Proteomes" id="UP001597519"/>
    </source>
</evidence>
<reference evidence="3" key="1">
    <citation type="journal article" date="2019" name="Int. J. Syst. Evol. Microbiol.">
        <title>The Global Catalogue of Microorganisms (GCM) 10K type strain sequencing project: providing services to taxonomists for standard genome sequencing and annotation.</title>
        <authorList>
            <consortium name="The Broad Institute Genomics Platform"/>
            <consortium name="The Broad Institute Genome Sequencing Center for Infectious Disease"/>
            <person name="Wu L."/>
            <person name="Ma J."/>
        </authorList>
    </citation>
    <scope>NUCLEOTIDE SEQUENCE [LARGE SCALE GENOMIC DNA]</scope>
    <source>
        <strain evidence="3">KCTC 33575</strain>
    </source>
</reference>
<dbReference type="RefSeq" id="WP_377775465.1">
    <property type="nucleotide sequence ID" value="NZ_JBHUOQ010000005.1"/>
</dbReference>
<keyword evidence="1" id="KW-0472">Membrane</keyword>